<dbReference type="AlphaFoldDB" id="A0A0K9GW79"/>
<name>A0A0K9GW79_9BACI</name>
<evidence type="ECO:0000313" key="3">
    <source>
        <dbReference type="EMBL" id="KMY50881.1"/>
    </source>
</evidence>
<dbReference type="PATRIC" id="fig|1679170.3.peg.3694"/>
<reference evidence="4" key="1">
    <citation type="submission" date="2015-07" db="EMBL/GenBank/DDBJ databases">
        <title>Genome sequencing project for genomic taxonomy and phylogenomics of Bacillus-like bacteria.</title>
        <authorList>
            <person name="Liu B."/>
            <person name="Wang J."/>
            <person name="Zhu Y."/>
            <person name="Liu G."/>
            <person name="Chen Q."/>
            <person name="Chen Z."/>
            <person name="Lan J."/>
            <person name="Che J."/>
            <person name="Ge C."/>
            <person name="Shi H."/>
            <person name="Pan Z."/>
            <person name="Liu X."/>
        </authorList>
    </citation>
    <scope>NUCLEOTIDE SEQUENCE [LARGE SCALE GENOMIC DNA]</scope>
    <source>
        <strain evidence="4">FJAT-27997</strain>
    </source>
</reference>
<dbReference type="RefSeq" id="WP_049682231.1">
    <property type="nucleotide sequence ID" value="NZ_LFZW01000001.1"/>
</dbReference>
<evidence type="ECO:0000313" key="4">
    <source>
        <dbReference type="Proteomes" id="UP000037146"/>
    </source>
</evidence>
<proteinExistence type="predicted"/>
<dbReference type="OrthoDB" id="2989628at2"/>
<feature type="transmembrane region" description="Helical" evidence="1">
    <location>
        <begin position="66"/>
        <end position="87"/>
    </location>
</feature>
<sequence>MKRLSVLILALILLGSIQHSAASKIHGGLTAPSLFTHKHFKMVEEDTTVAAEVQIEAMQFIPDFSLIDLAAVVLLILTMFLYSISFIKLVRRHILHGPVFYRSNYLILTPSFFIR</sequence>
<comment type="caution">
    <text evidence="3">The sequence shown here is derived from an EMBL/GenBank/DDBJ whole genome shotgun (WGS) entry which is preliminary data.</text>
</comment>
<organism evidence="3 4">
    <name type="scientific">Peribacillus loiseleuriae</name>
    <dbReference type="NCBI Taxonomy" id="1679170"/>
    <lineage>
        <taxon>Bacteria</taxon>
        <taxon>Bacillati</taxon>
        <taxon>Bacillota</taxon>
        <taxon>Bacilli</taxon>
        <taxon>Bacillales</taxon>
        <taxon>Bacillaceae</taxon>
        <taxon>Peribacillus</taxon>
    </lineage>
</organism>
<keyword evidence="2" id="KW-0732">Signal</keyword>
<keyword evidence="1" id="KW-0812">Transmembrane</keyword>
<keyword evidence="1" id="KW-0472">Membrane</keyword>
<feature type="signal peptide" evidence="2">
    <location>
        <begin position="1"/>
        <end position="21"/>
    </location>
</feature>
<evidence type="ECO:0000256" key="1">
    <source>
        <dbReference type="SAM" id="Phobius"/>
    </source>
</evidence>
<keyword evidence="4" id="KW-1185">Reference proteome</keyword>
<evidence type="ECO:0000256" key="2">
    <source>
        <dbReference type="SAM" id="SignalP"/>
    </source>
</evidence>
<dbReference type="EMBL" id="LFZW01000001">
    <property type="protein sequence ID" value="KMY50881.1"/>
    <property type="molecule type" value="Genomic_DNA"/>
</dbReference>
<dbReference type="Proteomes" id="UP000037146">
    <property type="component" value="Unassembled WGS sequence"/>
</dbReference>
<keyword evidence="1" id="KW-1133">Transmembrane helix</keyword>
<feature type="chain" id="PRO_5005524658" evidence="2">
    <location>
        <begin position="22"/>
        <end position="115"/>
    </location>
</feature>
<protein>
    <submittedName>
        <fullName evidence="3">Uncharacterized protein</fullName>
    </submittedName>
</protein>
<gene>
    <name evidence="3" type="ORF">AC625_16250</name>
</gene>
<accession>A0A0K9GW79</accession>